<feature type="transmembrane region" description="Helical" evidence="1">
    <location>
        <begin position="17"/>
        <end position="38"/>
    </location>
</feature>
<dbReference type="RefSeq" id="WP_125094968.1">
    <property type="nucleotide sequence ID" value="NZ_RRUE01000001.1"/>
</dbReference>
<keyword evidence="1" id="KW-0812">Transmembrane</keyword>
<feature type="transmembrane region" description="Helical" evidence="1">
    <location>
        <begin position="78"/>
        <end position="99"/>
    </location>
</feature>
<feature type="transmembrane region" description="Helical" evidence="1">
    <location>
        <begin position="50"/>
        <end position="72"/>
    </location>
</feature>
<dbReference type="EMBL" id="RRUE01000001">
    <property type="protein sequence ID" value="RRN45539.1"/>
    <property type="molecule type" value="Genomic_DNA"/>
</dbReference>
<protein>
    <submittedName>
        <fullName evidence="2">Na+/H+ antiporter subunit G</fullName>
    </submittedName>
</protein>
<reference evidence="2 3" key="1">
    <citation type="submission" date="2018-11" db="EMBL/GenBank/DDBJ databases">
        <title>Genome sequencing of Lautropia sp. KCOM 2505 (= ChDC F240).</title>
        <authorList>
            <person name="Kook J.-K."/>
            <person name="Park S.-N."/>
            <person name="Lim Y.K."/>
        </authorList>
    </citation>
    <scope>NUCLEOTIDE SEQUENCE [LARGE SCALE GENOMIC DNA]</scope>
    <source>
        <strain evidence="2 3">KCOM 2505</strain>
    </source>
</reference>
<dbReference type="InterPro" id="IPR005133">
    <property type="entry name" value="PhaG_MnhG_YufB"/>
</dbReference>
<dbReference type="PANTHER" id="PTHR34703">
    <property type="entry name" value="ANTIPORTER SUBUNIT MNHG2-RELATED"/>
    <property type="match status" value="1"/>
</dbReference>
<organism evidence="2 3">
    <name type="scientific">Lautropia dentalis</name>
    <dbReference type="NCBI Taxonomy" id="2490857"/>
    <lineage>
        <taxon>Bacteria</taxon>
        <taxon>Pseudomonadati</taxon>
        <taxon>Pseudomonadota</taxon>
        <taxon>Betaproteobacteria</taxon>
        <taxon>Burkholderiales</taxon>
        <taxon>Burkholderiaceae</taxon>
        <taxon>Lautropia</taxon>
    </lineage>
</organism>
<dbReference type="Proteomes" id="UP000270261">
    <property type="component" value="Unassembled WGS sequence"/>
</dbReference>
<evidence type="ECO:0000256" key="1">
    <source>
        <dbReference type="SAM" id="Phobius"/>
    </source>
</evidence>
<dbReference type="OrthoDB" id="9813804at2"/>
<evidence type="ECO:0000313" key="2">
    <source>
        <dbReference type="EMBL" id="RRN45539.1"/>
    </source>
</evidence>
<dbReference type="AlphaFoldDB" id="A0A3R8LP90"/>
<keyword evidence="3" id="KW-1185">Reference proteome</keyword>
<evidence type="ECO:0000313" key="3">
    <source>
        <dbReference type="Proteomes" id="UP000270261"/>
    </source>
</evidence>
<name>A0A3R8LP90_9BURK</name>
<keyword evidence="1" id="KW-1133">Transmembrane helix</keyword>
<accession>A0A3R8LP90</accession>
<dbReference type="GO" id="GO:0015385">
    <property type="term" value="F:sodium:proton antiporter activity"/>
    <property type="evidence" value="ECO:0007669"/>
    <property type="project" value="TreeGrafter"/>
</dbReference>
<gene>
    <name evidence="2" type="ORF">EHV23_04975</name>
</gene>
<dbReference type="Pfam" id="PF03334">
    <property type="entry name" value="PhaG_MnhG_YufB"/>
    <property type="match status" value="1"/>
</dbReference>
<sequence length="139" mass="14836">MSQIPLFGGALPVWADVLIGVLLVISGFLSLTGALGLVRIREFFTRMHPLALASTLAVWCLGAALVLFFSLTYQTLVLRAWLVVVFMAITVPVTVVLLARAALFRRRAAGEDGLPPTFAGPAPRLVPAPVVEKEADPAD</sequence>
<comment type="caution">
    <text evidence="2">The sequence shown here is derived from an EMBL/GenBank/DDBJ whole genome shotgun (WGS) entry which is preliminary data.</text>
</comment>
<keyword evidence="1" id="KW-0472">Membrane</keyword>
<proteinExistence type="predicted"/>
<dbReference type="PANTHER" id="PTHR34703:SF1">
    <property type="entry name" value="ANTIPORTER SUBUNIT MNHG2-RELATED"/>
    <property type="match status" value="1"/>
</dbReference>